<dbReference type="Pfam" id="PF22960">
    <property type="entry name" value="WHD_UBR1"/>
    <property type="match status" value="1"/>
</dbReference>
<comment type="function">
    <text evidence="1">Ubiquitin ligase protein which is a component of the N-end rule pathway. Recognizes and binds to proteins bearing specific N-terminal residues that are destabilizing according to the N-end rule, leading to their ubiquitination and subsequent degradation.</text>
</comment>
<reference evidence="3 4" key="1">
    <citation type="journal article" date="2023" name="Arcadia Sci">
        <title>De novo assembly of a long-read Amblyomma americanum tick genome.</title>
        <authorList>
            <person name="Chou S."/>
            <person name="Poskanzer K.E."/>
            <person name="Rollins M."/>
            <person name="Thuy-Boun P.S."/>
        </authorList>
    </citation>
    <scope>NUCLEOTIDE SEQUENCE [LARGE SCALE GENOMIC DNA]</scope>
    <source>
        <strain evidence="3">F_SG_1</strain>
        <tissue evidence="3">Salivary glands</tissue>
    </source>
</reference>
<keyword evidence="1" id="KW-0833">Ubl conjugation pathway</keyword>
<comment type="similarity">
    <text evidence="1">Belongs to the E3 ubiquitin-protein ligase UBR1-like family.</text>
</comment>
<comment type="pathway">
    <text evidence="1">Protein modification; protein ubiquitination.</text>
</comment>
<gene>
    <name evidence="3" type="ORF">V5799_004695</name>
</gene>
<keyword evidence="1" id="KW-0479">Metal-binding</keyword>
<evidence type="ECO:0000259" key="2">
    <source>
        <dbReference type="Pfam" id="PF22960"/>
    </source>
</evidence>
<name>A0AAQ4D5E1_AMBAM</name>
<accession>A0AAQ4D5E1</accession>
<feature type="non-terminal residue" evidence="3">
    <location>
        <position position="1"/>
    </location>
</feature>
<dbReference type="EC" id="2.3.2.27" evidence="1"/>
<dbReference type="GO" id="GO:0008270">
    <property type="term" value="F:zinc ion binding"/>
    <property type="evidence" value="ECO:0007669"/>
    <property type="project" value="UniProtKB-UniRule"/>
</dbReference>
<evidence type="ECO:0000313" key="3">
    <source>
        <dbReference type="EMBL" id="KAK8757681.1"/>
    </source>
</evidence>
<sequence>VGQHVEFEAEWETGINIQLKLAPVVALALEWCSRDREVAIKALRKALRALEGAQGRMTAIGRELADHSASCVDYDVSQSPVSIHLPLSRFVAGLLLCLDRFGLGYDSHEFQFRGKPTPEQLMELPLRTQVRVTPCEGRERPVNGEKQSWTSVNAAMVFTAIVVQGRYELRPEFYNEFNPFFYHYTREEQSKAEEAQLRRRKQAGLEPCCPPPVPPEFARPFAMVVNLLQCDVMLRADGDEGSAGDVQVLNLVLERSTSPSTSAFSETQLEKALHLIGIALHEEQRLRDKGVPMADSFFAFTTRASQAGLAAALEK</sequence>
<keyword evidence="1" id="KW-0808">Transferase</keyword>
<evidence type="ECO:0000313" key="4">
    <source>
        <dbReference type="Proteomes" id="UP001321473"/>
    </source>
</evidence>
<evidence type="ECO:0000256" key="1">
    <source>
        <dbReference type="RuleBase" id="RU366018"/>
    </source>
</evidence>
<dbReference type="GO" id="GO:0071596">
    <property type="term" value="P:ubiquitin-dependent protein catabolic process via the N-end rule pathway"/>
    <property type="evidence" value="ECO:0007669"/>
    <property type="project" value="UniProtKB-UniRule"/>
</dbReference>
<feature type="domain" description="E3 ubiquitin-protein ligase UBR1-like winged-helix" evidence="2">
    <location>
        <begin position="164"/>
        <end position="210"/>
    </location>
</feature>
<dbReference type="PANTHER" id="PTHR21497:SF24">
    <property type="entry name" value="E3 UBIQUITIN-PROTEIN LIGASE UBR1"/>
    <property type="match status" value="1"/>
</dbReference>
<keyword evidence="1" id="KW-0863">Zinc-finger</keyword>
<dbReference type="GO" id="GO:0061630">
    <property type="term" value="F:ubiquitin protein ligase activity"/>
    <property type="evidence" value="ECO:0007669"/>
    <property type="project" value="UniProtKB-UniRule"/>
</dbReference>
<dbReference type="AlphaFoldDB" id="A0AAQ4D5E1"/>
<dbReference type="InterPro" id="IPR055194">
    <property type="entry name" value="UBR1-like_WH"/>
</dbReference>
<dbReference type="GO" id="GO:0016567">
    <property type="term" value="P:protein ubiquitination"/>
    <property type="evidence" value="ECO:0007669"/>
    <property type="project" value="UniProtKB-UniRule"/>
</dbReference>
<dbReference type="Proteomes" id="UP001321473">
    <property type="component" value="Unassembled WGS sequence"/>
</dbReference>
<dbReference type="EMBL" id="JARKHS020034965">
    <property type="protein sequence ID" value="KAK8757681.1"/>
    <property type="molecule type" value="Genomic_DNA"/>
</dbReference>
<dbReference type="InterPro" id="IPR039164">
    <property type="entry name" value="UBR1-like"/>
</dbReference>
<comment type="caution">
    <text evidence="3">The sequence shown here is derived from an EMBL/GenBank/DDBJ whole genome shotgun (WGS) entry which is preliminary data.</text>
</comment>
<dbReference type="GO" id="GO:0005737">
    <property type="term" value="C:cytoplasm"/>
    <property type="evidence" value="ECO:0007669"/>
    <property type="project" value="TreeGrafter"/>
</dbReference>
<keyword evidence="1" id="KW-0862">Zinc</keyword>
<keyword evidence="4" id="KW-1185">Reference proteome</keyword>
<organism evidence="3 4">
    <name type="scientific">Amblyomma americanum</name>
    <name type="common">Lone star tick</name>
    <dbReference type="NCBI Taxonomy" id="6943"/>
    <lineage>
        <taxon>Eukaryota</taxon>
        <taxon>Metazoa</taxon>
        <taxon>Ecdysozoa</taxon>
        <taxon>Arthropoda</taxon>
        <taxon>Chelicerata</taxon>
        <taxon>Arachnida</taxon>
        <taxon>Acari</taxon>
        <taxon>Parasitiformes</taxon>
        <taxon>Ixodida</taxon>
        <taxon>Ixodoidea</taxon>
        <taxon>Ixodidae</taxon>
        <taxon>Amblyomminae</taxon>
        <taxon>Amblyomma</taxon>
    </lineage>
</organism>
<dbReference type="GO" id="GO:0000151">
    <property type="term" value="C:ubiquitin ligase complex"/>
    <property type="evidence" value="ECO:0007669"/>
    <property type="project" value="TreeGrafter"/>
</dbReference>
<protein>
    <recommendedName>
        <fullName evidence="1">E3 ubiquitin-protein ligase</fullName>
        <ecNumber evidence="1">2.3.2.27</ecNumber>
    </recommendedName>
</protein>
<dbReference type="PANTHER" id="PTHR21497">
    <property type="entry name" value="UBIQUITIN LIGASE E3 ALPHA-RELATED"/>
    <property type="match status" value="1"/>
</dbReference>
<comment type="catalytic activity">
    <reaction evidence="1">
        <text>S-ubiquitinyl-[E2 ubiquitin-conjugating enzyme]-L-cysteine + [acceptor protein]-L-lysine = [E2 ubiquitin-conjugating enzyme]-L-cysteine + N(6)-ubiquitinyl-[acceptor protein]-L-lysine.</text>
        <dbReference type="EC" id="2.3.2.27"/>
    </reaction>
</comment>
<proteinExistence type="inferred from homology"/>